<protein>
    <submittedName>
        <fullName evidence="2">Uncharacterized protein</fullName>
    </submittedName>
</protein>
<dbReference type="AlphaFoldDB" id="A0A0U1ZKQ8"/>
<evidence type="ECO:0000313" key="2">
    <source>
        <dbReference type="EMBL" id="AJZ73149.1"/>
    </source>
</evidence>
<keyword evidence="1" id="KW-0812">Transmembrane</keyword>
<name>A0A0U1ZKQ8_9HYME</name>
<accession>A0A0U1ZKQ8</accession>
<reference evidence="2" key="1">
    <citation type="journal article" date="2015" name="Sci. Adv.">
        <title>Recurrent DNA virus domestication leading to different parasite virulence strategies.</title>
        <authorList>
            <person name="Pichon A."/>
            <person name="Bezier A."/>
            <person name="Urbach S."/>
            <person name="Aury J.M."/>
            <person name="Jouan V."/>
            <person name="Ravallec M."/>
            <person name="Guy J."/>
            <person name="Cousserans F."/>
            <person name="Theze J."/>
            <person name="Gauthier J."/>
            <person name="Demettre E."/>
            <person name="Schmieder S."/>
            <person name="Wurmser F."/>
            <person name="Sibut V."/>
            <person name="Poirie M."/>
            <person name="Colinet D."/>
            <person name="da Silva C."/>
            <person name="Couloux A."/>
            <person name="Barbe V."/>
            <person name="Drezen J.M."/>
            <person name="Volkoff A.N."/>
        </authorList>
    </citation>
    <scope>NUCLEOTIDE SEQUENCE</scope>
</reference>
<feature type="transmembrane region" description="Helical" evidence="1">
    <location>
        <begin position="76"/>
        <end position="99"/>
    </location>
</feature>
<keyword evidence="1" id="KW-0472">Membrane</keyword>
<organism evidence="2">
    <name type="scientific">Venturia canescens</name>
    <dbReference type="NCBI Taxonomy" id="32260"/>
    <lineage>
        <taxon>Eukaryota</taxon>
        <taxon>Metazoa</taxon>
        <taxon>Ecdysozoa</taxon>
        <taxon>Arthropoda</taxon>
        <taxon>Hexapoda</taxon>
        <taxon>Insecta</taxon>
        <taxon>Pterygota</taxon>
        <taxon>Neoptera</taxon>
        <taxon>Endopterygota</taxon>
        <taxon>Hymenoptera</taxon>
        <taxon>Apocrita</taxon>
        <taxon>Ichneumonoidea</taxon>
        <taxon>Ichneumonidae</taxon>
        <taxon>Campopleginae</taxon>
        <taxon>Dusona group</taxon>
        <taxon>Venturia</taxon>
    </lineage>
</organism>
<feature type="transmembrane region" description="Helical" evidence="1">
    <location>
        <begin position="35"/>
        <end position="56"/>
    </location>
</feature>
<keyword evidence="1" id="KW-1133">Transmembrane helix</keyword>
<proteinExistence type="predicted"/>
<dbReference type="EMBL" id="KP972599">
    <property type="protein sequence ID" value="AJZ73149.1"/>
    <property type="molecule type" value="Genomic_DNA"/>
</dbReference>
<evidence type="ECO:0000256" key="1">
    <source>
        <dbReference type="SAM" id="Phobius"/>
    </source>
</evidence>
<sequence length="110" mass="12245">MILQRKYNAKVSKEQGNVPPETPPNCDNLGRNIKLFSLSVIMLMIIVLIVLIIAMVMNNALDFDGEDKKQSILETLTIISAVVLGVAWITAIWHISVATKGLRLCQQLKK</sequence>